<dbReference type="Proteomes" id="UP000184192">
    <property type="component" value="Unassembled WGS sequence"/>
</dbReference>
<dbReference type="Pfam" id="PF00005">
    <property type="entry name" value="ABC_tran"/>
    <property type="match status" value="2"/>
</dbReference>
<dbReference type="GO" id="GO:0016887">
    <property type="term" value="F:ATP hydrolysis activity"/>
    <property type="evidence" value="ECO:0007669"/>
    <property type="project" value="InterPro"/>
</dbReference>
<dbReference type="Gene3D" id="3.40.50.300">
    <property type="entry name" value="P-loop containing nucleotide triphosphate hydrolases"/>
    <property type="match status" value="2"/>
</dbReference>
<proteinExistence type="predicted"/>
<dbReference type="AlphaFoldDB" id="A0A1M6BUH1"/>
<dbReference type="CDD" id="cd03221">
    <property type="entry name" value="ABCF_EF-3"/>
    <property type="match status" value="2"/>
</dbReference>
<protein>
    <submittedName>
        <fullName evidence="6">ATPase components of ABC transporters with duplicated ATPase domains</fullName>
    </submittedName>
</protein>
<keyword evidence="2" id="KW-0547">Nucleotide-binding</keyword>
<dbReference type="GO" id="GO:0005524">
    <property type="term" value="F:ATP binding"/>
    <property type="evidence" value="ECO:0007669"/>
    <property type="project" value="UniProtKB-KW"/>
</dbReference>
<evidence type="ECO:0000256" key="2">
    <source>
        <dbReference type="ARBA" id="ARBA00022741"/>
    </source>
</evidence>
<keyword evidence="4" id="KW-0175">Coiled coil</keyword>
<evidence type="ECO:0000256" key="3">
    <source>
        <dbReference type="ARBA" id="ARBA00022840"/>
    </source>
</evidence>
<dbReference type="FunFam" id="3.40.50.300:FF:001320">
    <property type="entry name" value="Heme ABC transporter ATP-binding protein"/>
    <property type="match status" value="1"/>
</dbReference>
<evidence type="ECO:0000313" key="7">
    <source>
        <dbReference type="Proteomes" id="UP000184192"/>
    </source>
</evidence>
<dbReference type="eggNOG" id="COG0488">
    <property type="taxonomic scope" value="Bacteria"/>
</dbReference>
<keyword evidence="7" id="KW-1185">Reference proteome</keyword>
<gene>
    <name evidence="6" type="ORF">SAMN05444350_103164</name>
</gene>
<reference evidence="7" key="1">
    <citation type="submission" date="2016-11" db="EMBL/GenBank/DDBJ databases">
        <authorList>
            <person name="Varghese N."/>
            <person name="Submissions S."/>
        </authorList>
    </citation>
    <scope>NUCLEOTIDE SEQUENCE [LARGE SCALE GENOMIC DNA]</scope>
    <source>
        <strain evidence="7">DSM 26884</strain>
    </source>
</reference>
<keyword evidence="1" id="KW-0677">Repeat</keyword>
<evidence type="ECO:0000256" key="4">
    <source>
        <dbReference type="SAM" id="Coils"/>
    </source>
</evidence>
<dbReference type="RefSeq" id="WP_025832837.1">
    <property type="nucleotide sequence ID" value="NZ_FQZN01000003.1"/>
</dbReference>
<feature type="coiled-coil region" evidence="4">
    <location>
        <begin position="225"/>
        <end position="259"/>
    </location>
</feature>
<dbReference type="InterPro" id="IPR003593">
    <property type="entry name" value="AAA+_ATPase"/>
</dbReference>
<dbReference type="InterPro" id="IPR003439">
    <property type="entry name" value="ABC_transporter-like_ATP-bd"/>
</dbReference>
<accession>A0A1M6BUH1</accession>
<evidence type="ECO:0000259" key="5">
    <source>
        <dbReference type="PROSITE" id="PS50893"/>
    </source>
</evidence>
<sequence>MSIIIRDLSYVHSDKEVLFQHLNLTVNPGDKMALTGNNGCGKSTLMRIIAGDLSPVAGTVTRPEHLYYVPQHFGQYDNRTIAQALRIDHKLEALHAILNGDVSEKHFTTLDDDWNIEERAQAALAAWGMSGTPLSRLMDGLSGGEKTRIFLAGMELHSPTAILLDEPTNHLDMTGRKRLYEFVQRTSAAVFVISHDRTLLNLLPAICELSSNGLTQYGGNYDFFKEQKGIQLNALQEQLEEKQKALRLARKTAREVAEQKAKQNVRGEKAAIKKGIPRIMMGAMKDKAEVSTNKLKNVHAEKSEKLQQEMQSIRSAIPLAEKLKTNFSASALHEGKILVTATEMNFQYPDAERPMWQEPLSFQLRSGDRFCIEGNNGSGKTTLLKLICGILPAGSGSLERIDFSFVYLDQEYSLIRNELSILEQAEHFNRRLLPEHELKTILNRYLFPADTWNKSCSLLSGGEKMRLSFCCLMIADNTPDAFILDEPTNNLDIESIEIITATIRDYAGTVIAISHDKEFLREINCMKNLLLSTNPSASSQKEK</sequence>
<evidence type="ECO:0000256" key="1">
    <source>
        <dbReference type="ARBA" id="ARBA00022737"/>
    </source>
</evidence>
<dbReference type="InterPro" id="IPR017871">
    <property type="entry name" value="ABC_transporter-like_CS"/>
</dbReference>
<evidence type="ECO:0000313" key="6">
    <source>
        <dbReference type="EMBL" id="SHI52442.1"/>
    </source>
</evidence>
<dbReference type="EMBL" id="FQZN01000003">
    <property type="protein sequence ID" value="SHI52442.1"/>
    <property type="molecule type" value="Genomic_DNA"/>
</dbReference>
<dbReference type="PANTHER" id="PTHR19211">
    <property type="entry name" value="ATP-BINDING TRANSPORT PROTEIN-RELATED"/>
    <property type="match status" value="1"/>
</dbReference>
<name>A0A1M6BUH1_9BACE</name>
<dbReference type="SMART" id="SM00382">
    <property type="entry name" value="AAA"/>
    <property type="match status" value="2"/>
</dbReference>
<organism evidence="6 7">
    <name type="scientific">Bacteroides stercorirosoris</name>
    <dbReference type="NCBI Taxonomy" id="871324"/>
    <lineage>
        <taxon>Bacteria</taxon>
        <taxon>Pseudomonadati</taxon>
        <taxon>Bacteroidota</taxon>
        <taxon>Bacteroidia</taxon>
        <taxon>Bacteroidales</taxon>
        <taxon>Bacteroidaceae</taxon>
        <taxon>Bacteroides</taxon>
    </lineage>
</organism>
<dbReference type="InterPro" id="IPR050611">
    <property type="entry name" value="ABCF"/>
</dbReference>
<dbReference type="PROSITE" id="PS50893">
    <property type="entry name" value="ABC_TRANSPORTER_2"/>
    <property type="match status" value="1"/>
</dbReference>
<keyword evidence="3" id="KW-0067">ATP-binding</keyword>
<dbReference type="SUPFAM" id="SSF52540">
    <property type="entry name" value="P-loop containing nucleoside triphosphate hydrolases"/>
    <property type="match status" value="2"/>
</dbReference>
<dbReference type="PROSITE" id="PS00211">
    <property type="entry name" value="ABC_TRANSPORTER_1"/>
    <property type="match status" value="1"/>
</dbReference>
<dbReference type="InterPro" id="IPR027417">
    <property type="entry name" value="P-loop_NTPase"/>
</dbReference>
<feature type="domain" description="ABC transporter" evidence="5">
    <location>
        <begin position="3"/>
        <end position="236"/>
    </location>
</feature>
<dbReference type="PANTHER" id="PTHR19211:SF6">
    <property type="entry name" value="BLL7188 PROTEIN"/>
    <property type="match status" value="1"/>
</dbReference>
<dbReference type="GeneID" id="92710980"/>